<sequence length="127" mass="13987">MLDARLEGGAEFVLAQHPVVVDEEPPSRVLEELQALPEHPGLSIRRRQQVQEGRQQEVLVAVADLQLVRSLEASPQLGAAGVGQLEDAALHHDNQALREHLDSRTGKIVDLTTRREERRDGPVIGPC</sequence>
<evidence type="ECO:0000313" key="2">
    <source>
        <dbReference type="Proteomes" id="UP001165135"/>
    </source>
</evidence>
<dbReference type="Proteomes" id="UP001165135">
    <property type="component" value="Unassembled WGS sequence"/>
</dbReference>
<comment type="caution">
    <text evidence="1">The sequence shown here is derived from an EMBL/GenBank/DDBJ whole genome shotgun (WGS) entry which is preliminary data.</text>
</comment>
<dbReference type="RefSeq" id="WP_285623786.1">
    <property type="nucleotide sequence ID" value="NZ_BSTJ01000005.1"/>
</dbReference>
<organism evidence="1 2">
    <name type="scientific">Actinoallomurus iriomotensis</name>
    <dbReference type="NCBI Taxonomy" id="478107"/>
    <lineage>
        <taxon>Bacteria</taxon>
        <taxon>Bacillati</taxon>
        <taxon>Actinomycetota</taxon>
        <taxon>Actinomycetes</taxon>
        <taxon>Streptosporangiales</taxon>
        <taxon>Thermomonosporaceae</taxon>
        <taxon>Actinoallomurus</taxon>
    </lineage>
</organism>
<proteinExistence type="predicted"/>
<reference evidence="1" key="1">
    <citation type="submission" date="2023-03" db="EMBL/GenBank/DDBJ databases">
        <title>Actinoallomurus iriomotensis NBRC 103681.</title>
        <authorList>
            <person name="Ichikawa N."/>
            <person name="Sato H."/>
            <person name="Tonouchi N."/>
        </authorList>
    </citation>
    <scope>NUCLEOTIDE SEQUENCE</scope>
    <source>
        <strain evidence="1">NBRC 103681</strain>
    </source>
</reference>
<protein>
    <submittedName>
        <fullName evidence="1">Uncharacterized protein</fullName>
    </submittedName>
</protein>
<gene>
    <name evidence="1" type="ORF">Airi01_043000</name>
</gene>
<accession>A0A9W6RHX1</accession>
<evidence type="ECO:0000313" key="1">
    <source>
        <dbReference type="EMBL" id="GLY76033.1"/>
    </source>
</evidence>
<dbReference type="EMBL" id="BSTJ01000005">
    <property type="protein sequence ID" value="GLY76033.1"/>
    <property type="molecule type" value="Genomic_DNA"/>
</dbReference>
<name>A0A9W6RHX1_9ACTN</name>
<dbReference type="AlphaFoldDB" id="A0A9W6RHX1"/>